<keyword evidence="5 9" id="KW-1133">Transmembrane helix</keyword>
<feature type="region of interest" description="Disordered" evidence="8">
    <location>
        <begin position="392"/>
        <end position="448"/>
    </location>
</feature>
<evidence type="ECO:0000256" key="1">
    <source>
        <dbReference type="ARBA" id="ARBA00004141"/>
    </source>
</evidence>
<feature type="region of interest" description="Disordered" evidence="8">
    <location>
        <begin position="224"/>
        <end position="290"/>
    </location>
</feature>
<feature type="transmembrane region" description="Helical" evidence="9">
    <location>
        <begin position="6"/>
        <end position="26"/>
    </location>
</feature>
<feature type="compositionally biased region" description="Basic and acidic residues" evidence="8">
    <location>
        <begin position="426"/>
        <end position="438"/>
    </location>
</feature>
<dbReference type="PANTHER" id="PTHR31752:SF18">
    <property type="entry name" value="AUXIN EFFLUX CARRIER COMPONENT 1"/>
    <property type="match status" value="1"/>
</dbReference>
<feature type="compositionally biased region" description="Polar residues" evidence="8">
    <location>
        <begin position="239"/>
        <end position="261"/>
    </location>
</feature>
<feature type="compositionally biased region" description="Low complexity" evidence="8">
    <location>
        <begin position="392"/>
        <end position="402"/>
    </location>
</feature>
<keyword evidence="3" id="KW-0813">Transport</keyword>
<comment type="caution">
    <text evidence="10">The sequence shown here is derived from an EMBL/GenBank/DDBJ whole genome shotgun (WGS) entry which is preliminary data.</text>
</comment>
<organism evidence="10 11">
    <name type="scientific">Chara braunii</name>
    <name type="common">Braun's stonewort</name>
    <dbReference type="NCBI Taxonomy" id="69332"/>
    <lineage>
        <taxon>Eukaryota</taxon>
        <taxon>Viridiplantae</taxon>
        <taxon>Streptophyta</taxon>
        <taxon>Charophyceae</taxon>
        <taxon>Charales</taxon>
        <taxon>Characeae</taxon>
        <taxon>Chara</taxon>
    </lineage>
</organism>
<evidence type="ECO:0000256" key="8">
    <source>
        <dbReference type="SAM" id="MobiDB-lite"/>
    </source>
</evidence>
<feature type="region of interest" description="Disordered" evidence="8">
    <location>
        <begin position="304"/>
        <end position="341"/>
    </location>
</feature>
<keyword evidence="4 9" id="KW-0812">Transmembrane</keyword>
<dbReference type="OrthoDB" id="2133778at2759"/>
<dbReference type="Proteomes" id="UP000265515">
    <property type="component" value="Unassembled WGS sequence"/>
</dbReference>
<dbReference type="AlphaFoldDB" id="A0A388JJV1"/>
<sequence length="448" mass="47785">MEIRSLINVVNSVVPLYVAILLGYLSTTRWKYFTMDQFTGMNNLNSIFLIPLYILHYLANTDLRSLSAVFILADTCAKFFILIFLWIWIRYLCTAGNPSERLEWLITSFMIATSSNLFIVGLPLMDAMYGPESGGYVAQIAIMDVLLWSPLYQVICELVLSARKKEEEVTSTSPSEDVGSVSESDCELPRKPKSQTVTGTVIAIMGQADPGMGPMGPERGLVSAGDSVRKPTLARVSDKATQGARTYSHTQSHTQSHIQSHNRSDGPCSRQRRSIQAQDHEYHGSVHPSTASETNLAAFAGNGIVNGQNVKGGGHPPPPPPLGSSASPAALDSPSASFPASPLHVSSGFSLTSSPLFSPLPPPDGALSTVSDWIPADFSSSVELPSIDVSTASSAAAATPASGYGIDVDDNKRRGCDGQSGGQSSGRRDATGDRESVDLQKASSRGQT</sequence>
<evidence type="ECO:0000256" key="6">
    <source>
        <dbReference type="ARBA" id="ARBA00023136"/>
    </source>
</evidence>
<evidence type="ECO:0000256" key="5">
    <source>
        <dbReference type="ARBA" id="ARBA00022989"/>
    </source>
</evidence>
<evidence type="ECO:0000256" key="4">
    <source>
        <dbReference type="ARBA" id="ARBA00022692"/>
    </source>
</evidence>
<gene>
    <name evidence="10" type="ORF">CBR_g84230</name>
</gene>
<evidence type="ECO:0000313" key="11">
    <source>
        <dbReference type="Proteomes" id="UP000265515"/>
    </source>
</evidence>
<dbReference type="GO" id="GO:0009734">
    <property type="term" value="P:auxin-activated signaling pathway"/>
    <property type="evidence" value="ECO:0007669"/>
    <property type="project" value="UniProtKB-KW"/>
</dbReference>
<keyword evidence="7" id="KW-0927">Auxin signaling pathway</keyword>
<proteinExistence type="inferred from homology"/>
<dbReference type="Pfam" id="PF03547">
    <property type="entry name" value="Mem_trans"/>
    <property type="match status" value="1"/>
</dbReference>
<evidence type="ECO:0008006" key="12">
    <source>
        <dbReference type="Google" id="ProtNLM"/>
    </source>
</evidence>
<evidence type="ECO:0000313" key="10">
    <source>
        <dbReference type="EMBL" id="GBG42734.1"/>
    </source>
</evidence>
<dbReference type="GO" id="GO:0016020">
    <property type="term" value="C:membrane"/>
    <property type="evidence" value="ECO:0007669"/>
    <property type="project" value="UniProtKB-SubCell"/>
</dbReference>
<dbReference type="PANTHER" id="PTHR31752">
    <property type="entry name" value="AUXIN EFFLUX CARRIER COMPONENT 1B-RELATED"/>
    <property type="match status" value="1"/>
</dbReference>
<evidence type="ECO:0000256" key="2">
    <source>
        <dbReference type="ARBA" id="ARBA00009177"/>
    </source>
</evidence>
<dbReference type="GO" id="GO:0055085">
    <property type="term" value="P:transmembrane transport"/>
    <property type="evidence" value="ECO:0007669"/>
    <property type="project" value="InterPro"/>
</dbReference>
<reference evidence="10 11" key="1">
    <citation type="journal article" date="2018" name="Cell">
        <title>The Chara Genome: Secondary Complexity and Implications for Plant Terrestrialization.</title>
        <authorList>
            <person name="Nishiyama T."/>
            <person name="Sakayama H."/>
            <person name="Vries J.D."/>
            <person name="Buschmann H."/>
            <person name="Saint-Marcoux D."/>
            <person name="Ullrich K.K."/>
            <person name="Haas F.B."/>
            <person name="Vanderstraeten L."/>
            <person name="Becker D."/>
            <person name="Lang D."/>
            <person name="Vosolsobe S."/>
            <person name="Rombauts S."/>
            <person name="Wilhelmsson P.K.I."/>
            <person name="Janitza P."/>
            <person name="Kern R."/>
            <person name="Heyl A."/>
            <person name="Rumpler F."/>
            <person name="Villalobos L.I.A.C."/>
            <person name="Clay J.M."/>
            <person name="Skokan R."/>
            <person name="Toyoda A."/>
            <person name="Suzuki Y."/>
            <person name="Kagoshima H."/>
            <person name="Schijlen E."/>
            <person name="Tajeshwar N."/>
            <person name="Catarino B."/>
            <person name="Hetherington A.J."/>
            <person name="Saltykova A."/>
            <person name="Bonnot C."/>
            <person name="Breuninger H."/>
            <person name="Symeonidi A."/>
            <person name="Radhakrishnan G.V."/>
            <person name="Van Nieuwerburgh F."/>
            <person name="Deforce D."/>
            <person name="Chang C."/>
            <person name="Karol K.G."/>
            <person name="Hedrich R."/>
            <person name="Ulvskov P."/>
            <person name="Glockner G."/>
            <person name="Delwiche C.F."/>
            <person name="Petrasek J."/>
            <person name="Van de Peer Y."/>
            <person name="Friml J."/>
            <person name="Beilby M."/>
            <person name="Dolan L."/>
            <person name="Kohara Y."/>
            <person name="Sugano S."/>
            <person name="Fujiyama A."/>
            <person name="Delaux P.-M."/>
            <person name="Quint M."/>
            <person name="TheiBen G."/>
            <person name="Hagemann M."/>
            <person name="Harholt J."/>
            <person name="Dunand C."/>
            <person name="Zachgo S."/>
            <person name="Langdale J."/>
            <person name="Maumus F."/>
            <person name="Straeten D.V.D."/>
            <person name="Gould S.B."/>
            <person name="Rensing S.A."/>
        </authorList>
    </citation>
    <scope>NUCLEOTIDE SEQUENCE [LARGE SCALE GENOMIC DNA]</scope>
    <source>
        <strain evidence="10 11">S276</strain>
    </source>
</reference>
<dbReference type="InterPro" id="IPR051107">
    <property type="entry name" value="Auxin_Efflux_Carrier"/>
</dbReference>
<name>A0A388JJV1_CHABU</name>
<accession>A0A388JJV1</accession>
<dbReference type="Gramene" id="GBG42734">
    <property type="protein sequence ID" value="GBG42734"/>
    <property type="gene ID" value="CBR_g84230"/>
</dbReference>
<evidence type="ECO:0000256" key="3">
    <source>
        <dbReference type="ARBA" id="ARBA00022448"/>
    </source>
</evidence>
<feature type="transmembrane region" description="Helical" evidence="9">
    <location>
        <begin position="65"/>
        <end position="92"/>
    </location>
</feature>
<keyword evidence="6 9" id="KW-0472">Membrane</keyword>
<dbReference type="InterPro" id="IPR004776">
    <property type="entry name" value="Mem_transp_PIN-like"/>
</dbReference>
<keyword evidence="11" id="KW-1185">Reference proteome</keyword>
<feature type="non-terminal residue" evidence="10">
    <location>
        <position position="448"/>
    </location>
</feature>
<evidence type="ECO:0000256" key="7">
    <source>
        <dbReference type="ARBA" id="ARBA00023294"/>
    </source>
</evidence>
<feature type="compositionally biased region" description="Low complexity" evidence="8">
    <location>
        <begin position="323"/>
        <end position="341"/>
    </location>
</feature>
<evidence type="ECO:0000256" key="9">
    <source>
        <dbReference type="SAM" id="Phobius"/>
    </source>
</evidence>
<comment type="subcellular location">
    <subcellularLocation>
        <location evidence="1">Membrane</location>
        <topology evidence="1">Multi-pass membrane protein</topology>
    </subcellularLocation>
</comment>
<feature type="region of interest" description="Disordered" evidence="8">
    <location>
        <begin position="167"/>
        <end position="194"/>
    </location>
</feature>
<comment type="similarity">
    <text evidence="2">Belongs to the auxin efflux carrier (TC 2.A.69.1) family.</text>
</comment>
<feature type="transmembrane region" description="Helical" evidence="9">
    <location>
        <begin position="38"/>
        <end position="59"/>
    </location>
</feature>
<dbReference type="EMBL" id="BFEA01006036">
    <property type="protein sequence ID" value="GBG42734.1"/>
    <property type="molecule type" value="Genomic_DNA"/>
</dbReference>
<protein>
    <recommendedName>
        <fullName evidence="12">PIN-like protein</fullName>
    </recommendedName>
</protein>